<protein>
    <submittedName>
        <fullName evidence="2">Gliding motility-associated C-terminal domain-containing protein</fullName>
    </submittedName>
</protein>
<accession>A0A3Q8RTK2</accession>
<dbReference type="PANTHER" id="PTHR24273">
    <property type="entry name" value="FI04643P-RELATED"/>
    <property type="match status" value="1"/>
</dbReference>
<feature type="domain" description="HYR-like" evidence="1">
    <location>
        <begin position="2074"/>
        <end position="2143"/>
    </location>
</feature>
<feature type="domain" description="HYR-like" evidence="1">
    <location>
        <begin position="1908"/>
        <end position="1977"/>
    </location>
</feature>
<name>A0A3Q8RTK2_9FLAO</name>
<feature type="domain" description="HYR-like" evidence="1">
    <location>
        <begin position="1826"/>
        <end position="1894"/>
    </location>
</feature>
<feature type="domain" description="HYR-like" evidence="1">
    <location>
        <begin position="2319"/>
        <end position="2390"/>
    </location>
</feature>
<feature type="domain" description="HYR-like" evidence="1">
    <location>
        <begin position="1991"/>
        <end position="2060"/>
    </location>
</feature>
<dbReference type="InterPro" id="IPR026341">
    <property type="entry name" value="T9SS_type_B"/>
</dbReference>
<evidence type="ECO:0000313" key="2">
    <source>
        <dbReference type="EMBL" id="AZJ36003.1"/>
    </source>
</evidence>
<proteinExistence type="predicted"/>
<dbReference type="InterPro" id="IPR057078">
    <property type="entry name" value="HYR-4C"/>
</dbReference>
<dbReference type="KEGG" id="tsig:D6T69_10900"/>
<reference evidence="2 3" key="1">
    <citation type="submission" date="2018-09" db="EMBL/GenBank/DDBJ databases">
        <title>Insights into the microbiota of Asian seabass (Lates calcarifer) with tenacibaculosis symptoms and description of sp. nov. Tenacibaculum singaporense.</title>
        <authorList>
            <person name="Miyake S."/>
            <person name="Soh M."/>
            <person name="Azman M.N."/>
            <person name="Ngoh S.Y."/>
            <person name="Orban L."/>
        </authorList>
    </citation>
    <scope>NUCLEOTIDE SEQUENCE [LARGE SCALE GENOMIC DNA]</scope>
    <source>
        <strain evidence="2 3">DSM 106434</strain>
    </source>
</reference>
<feature type="domain" description="HYR-like" evidence="1">
    <location>
        <begin position="2566"/>
        <end position="2636"/>
    </location>
</feature>
<feature type="domain" description="HYR-like" evidence="1">
    <location>
        <begin position="1742"/>
        <end position="1811"/>
    </location>
</feature>
<dbReference type="EMBL" id="CP032548">
    <property type="protein sequence ID" value="AZJ36003.1"/>
    <property type="molecule type" value="Genomic_DNA"/>
</dbReference>
<dbReference type="Pfam" id="PF23237">
    <property type="entry name" value="HYR_4C"/>
    <property type="match status" value="11"/>
</dbReference>
<dbReference type="PANTHER" id="PTHR24273:SF32">
    <property type="entry name" value="HYALIN"/>
    <property type="match status" value="1"/>
</dbReference>
<dbReference type="RefSeq" id="WP_125067753.1">
    <property type="nucleotide sequence ID" value="NZ_CP032548.1"/>
</dbReference>
<keyword evidence="3" id="KW-1185">Reference proteome</keyword>
<dbReference type="NCBIfam" id="TIGR04131">
    <property type="entry name" value="Bac_Flav_CTERM"/>
    <property type="match status" value="1"/>
</dbReference>
<evidence type="ECO:0000313" key="3">
    <source>
        <dbReference type="Proteomes" id="UP000274593"/>
    </source>
</evidence>
<feature type="domain" description="HYR-like" evidence="1">
    <location>
        <begin position="2402"/>
        <end position="2472"/>
    </location>
</feature>
<organism evidence="2 3">
    <name type="scientific">Tenacibaculum singaporense</name>
    <dbReference type="NCBI Taxonomy" id="2358479"/>
    <lineage>
        <taxon>Bacteria</taxon>
        <taxon>Pseudomonadati</taxon>
        <taxon>Bacteroidota</taxon>
        <taxon>Flavobacteriia</taxon>
        <taxon>Flavobacteriales</taxon>
        <taxon>Flavobacteriaceae</taxon>
        <taxon>Tenacibaculum</taxon>
    </lineage>
</organism>
<sequence length="2905" mass="308109">MKKITSFILLFIVVFLVAGGRLEAQIKKGFQPRFSEAVKGNVTLIANNVLSRNKTTSYTGNDGNHDFSNNVFVDIDNDASTFNSSSANLSNPEPTVSCLSIKKAYLYWAAADKEEDDPSDEPNWDYNKIKLQLPGSLGYTTITADDVIYRGRDEVGHFVNDPYICFKDITNEVKALATPYGTYQVANVRAKEGSLTSHGGGNTGTSGGWQIVFVYESPTLPAKNISLFDGYAHVTSSVNNFEIGFSGFQTVPTGDVDVDVVIGALEGDRDLSGDRLQIKNTSNNWVDLSYSLRSASNFFNSRIAKNGSNFIDRNPASTNTLGFDADVFALSNPGNSIIANNQTSATIRLTSNQETYGLFLIGLSVDVWKPDLAPLILSSSTNTSSVEDTVSFSVNIENNGNDNVKDLKIETTIPQEVDLIEPITGLPFGVTYSYNTTTRLLTFNAIDGITDVGDTPYSLSFQVKVKEQCYFLEEMCSDKFQMQLVATYAGEENNSTQTTLSSKSVDSCGIGDNLPNEISINQPDEANWTTTVGSLDRTVFCDDGAALAAAQLLKPEASCDLTITKIPGSFEASTTNCPVIGTYTNTWTFTDSCGRTSGQFTQTITVTDTTAPVLSATPADVSVDCEAIPSVPTITATDNCDSVVDVVFTEVSNTVVDGCGEIVRQWESTDNCGNTVSHTQTITVTDTTAPVLSAEPADVSVDCEAIPAVPTITATDNCDSVVDVVFTEVSNTVVDGCGEIVRQWESTDNCGNTVSHTQTITVTDTTAPVLSAEPADVSVDCEAIPAVPTITATDNCDSVVDVVFTEVSNTVVDGCGEIVRQWESTDNCGNTVSHSQTITVTDTTAPVLSATPADVSVDCEAIPAVPTITAADNCDSVVDVVFTEVSNTVVDGCGEIVRQWESTDNCGNTVSHTQTITVTDTTAPVLSATPADVSVDCEAIPAVPTITATDNCDSAVDVVFTEVNNTVVDGCGEIVRQWESTDNCGNTVSHTQTITVTDTTAPVLSAEPADVSVDCEAIPAVPTITATDNCDSVVDVVFTEVSNTVVDGCGEIVRQWESTDNCGNTVSHTQTITVTDTTAPVLSAEPADVSVDCEAIPAVPTITATDNCDSVVDVVFTEVSNTVVDGCGEIVRQWESTDNCGNTVSHSQTITVTDTTAPVLSATPADVSVDCEAIPAVPTITAADNCDSVVDVVFTEVSNTVVDGCGEIVRQWESTDNCGNTVSHTQTITVTDTTAPVLSATPADVSVDCEAIPAVPTITATDNCDSAVDVVFTEVNNTVVDGCGEIVRQWESTDNCGNTVSHTQTITVTDTTAPVLSATPADVSVDCEAIPSVQTITATDNCDSVVDVVFTEVSNTVVDGCGEIVRQWESTDNCGNTVSHTQTITVTDTTAPVLSAEPADVSVDCEAIPAVPTITATDNCDSAVDVVFTEVSNTVVDGCGEIVRQWESTDNCGNTVSHTQTITVTDTTNPDFTVPVDITIYKDDNCTYDASIGITGDVTNESDNCDTTLDASYSDVESAGTCEGEVIITRTWSLTDNCGNTTEKVQTITVKDNTAPIIDETNKNNIDIECGVGDTETTLQDWLNSNAGATATDNCSTVTWTNNYGDDTSVKCDGSYITVTFTATDACGNFSTTIAGYLIKDETAPTITQQPSDKTVECDGAGNIAELNNWLATNGGATATDDCSIVTWSNNYTALTYTCSFTGEVEVVFTAKDACGNTVNTTSAKFTIEDTVAPEFVETLPAAEITVSCDNIPVMETLTATDNCDASVTVIPSEVTSGDDDACGSEYLITRKWTVSDCSGNTTTHIQVITVEDTTAPEFVEILPAAEITVSCDNIPAMETLTATDNCDASVTVISSEVTSGDDDACGSEYLITRKWTVSDCSGNTTTHIQVITVEDTVAPEFVETLPAAEITVSCDNIPVMETLTATDNCDASVTVILSEVTSGDDDACGSEYLITRKWTVSDCSGNTTTHIQVITVEDTVAPEFVETLPAAEITVSCDNIPVMETLTATDNCDASVTVIPSEVTSGDDDACGSEYLITRKWTVSDCSGNTTTHIQVITVEDTVAPEFVETLPAAEITVSCDNIPVMETLTATDNCDASVTVIPSEVTSGDDDACGSEYLITRKWTVSDCSGNTTTHIQVITIEDTTAPEFVETLPAEEITVSCDNIPVMETLTATDNCDASVTVIPSEVTSGDDDACGSEYLITRKWTVSDCSGNTTTHIQVITVEDTVAPEFVEELPADTTVSCDAVPAAVILTATDNCDASVTVNYSEEFTGQDDECASVYTITRTWAVQDCAGNSTLHTQVVTVEDTVAPEFVEELPADTTVSCDAIPVAVILIATDNCDASVTVNYSEELAGQDDECASEYTITRTWAVQDCAGNSTSHTQVVTVEDTTAPEFVETLPTDTTVSCDSIPAAVVLTATDNCDTSVTVNYSEEFSGQDDECTSEYTITRTWEVQDCAGNTTSHTQVVTVEDITAPEFVETLPTDTTVSCDAIPAAVVLTATDNCDASVTVNYTEEFSGQDDACASEYTITRTWTVQDCAGNTTSHTQVVTVEDTTAPEFVETLPTNVTVSCDAIPEAVTLTGTDNCDSEVTVVYLEELSGQEEGCASKYTITRTWTVEDCAGNSTSHTQVITIEDNEAPTLVSTLEDITIECDNVPEVPTLEFTDNCSSNVTQTNFEETSTFDGSDSDYTITRTWTVADDCGNTAEFVQNITVTVKTSVTEVADSKCTEDGIIDLNDYLANQSEDGTWEVTQGSVTVSDDGSFDPSGLNLGDYIFTYTSPNNGCLIATKVTININDDCIVLPCGQEDVVISKAVTPNGDSWNEFFEVTGVESCGFIANVQIFNRWGAKVFESSNYANNWNGTSDGSTFGGAERLPAGTYYYIVILENSGLKPFTGAIYLGTK</sequence>
<gene>
    <name evidence="2" type="ORF">D6T69_10900</name>
</gene>
<dbReference type="Proteomes" id="UP000274593">
    <property type="component" value="Chromosome"/>
</dbReference>
<feature type="domain" description="HYR-like" evidence="1">
    <location>
        <begin position="2484"/>
        <end position="2554"/>
    </location>
</feature>
<dbReference type="Pfam" id="PF13585">
    <property type="entry name" value="CHU_C"/>
    <property type="match status" value="1"/>
</dbReference>
<feature type="domain" description="HYR-like" evidence="1">
    <location>
        <begin position="2157"/>
        <end position="2226"/>
    </location>
</feature>
<feature type="domain" description="HYR-like" evidence="1">
    <location>
        <begin position="2237"/>
        <end position="2308"/>
    </location>
</feature>
<evidence type="ECO:0000259" key="1">
    <source>
        <dbReference type="Pfam" id="PF23237"/>
    </source>
</evidence>